<accession>A0A067NAN8</accession>
<protein>
    <submittedName>
        <fullName evidence="1">Uncharacterized protein</fullName>
    </submittedName>
</protein>
<organism evidence="1 2">
    <name type="scientific">Pleurotus ostreatus (strain PC15)</name>
    <name type="common">Oyster mushroom</name>
    <dbReference type="NCBI Taxonomy" id="1137138"/>
    <lineage>
        <taxon>Eukaryota</taxon>
        <taxon>Fungi</taxon>
        <taxon>Dikarya</taxon>
        <taxon>Basidiomycota</taxon>
        <taxon>Agaricomycotina</taxon>
        <taxon>Agaricomycetes</taxon>
        <taxon>Agaricomycetidae</taxon>
        <taxon>Agaricales</taxon>
        <taxon>Pleurotineae</taxon>
        <taxon>Pleurotaceae</taxon>
        <taxon>Pleurotus</taxon>
    </lineage>
</organism>
<dbReference type="STRING" id="1137138.A0A067NAN8"/>
<dbReference type="VEuPathDB" id="FungiDB:PLEOSDRAFT_1024527"/>
<gene>
    <name evidence="1" type="ORF">PLEOSDRAFT_1024527</name>
</gene>
<sequence>RKVVMTSIMLQSTNQYCNALQSMMGIFLHSCNAPEDIIEVLARIGVSISTTSINDAITNLSKESSTALRRLGKTLTTSFAYDNVDIELKHTVPTLEKPHETLVHLTSGTFIPL</sequence>
<evidence type="ECO:0000313" key="1">
    <source>
        <dbReference type="EMBL" id="KDQ24030.1"/>
    </source>
</evidence>
<dbReference type="AlphaFoldDB" id="A0A067NAN8"/>
<dbReference type="Proteomes" id="UP000027073">
    <property type="component" value="Unassembled WGS sequence"/>
</dbReference>
<proteinExistence type="predicted"/>
<reference evidence="2" key="1">
    <citation type="journal article" date="2014" name="Proc. Natl. Acad. Sci. U.S.A.">
        <title>Extensive sampling of basidiomycete genomes demonstrates inadequacy of the white-rot/brown-rot paradigm for wood decay fungi.</title>
        <authorList>
            <person name="Riley R."/>
            <person name="Salamov A.A."/>
            <person name="Brown D.W."/>
            <person name="Nagy L.G."/>
            <person name="Floudas D."/>
            <person name="Held B.W."/>
            <person name="Levasseur A."/>
            <person name="Lombard V."/>
            <person name="Morin E."/>
            <person name="Otillar R."/>
            <person name="Lindquist E.A."/>
            <person name="Sun H."/>
            <person name="LaButti K.M."/>
            <person name="Schmutz J."/>
            <person name="Jabbour D."/>
            <person name="Luo H."/>
            <person name="Baker S.E."/>
            <person name="Pisabarro A.G."/>
            <person name="Walton J.D."/>
            <person name="Blanchette R.A."/>
            <person name="Henrissat B."/>
            <person name="Martin F."/>
            <person name="Cullen D."/>
            <person name="Hibbett D.S."/>
            <person name="Grigoriev I.V."/>
        </authorList>
    </citation>
    <scope>NUCLEOTIDE SEQUENCE [LARGE SCALE GENOMIC DNA]</scope>
    <source>
        <strain evidence="2">PC15</strain>
    </source>
</reference>
<dbReference type="HOGENOM" id="CLU_142990_0_0_1"/>
<dbReference type="InParanoid" id="A0A067NAN8"/>
<feature type="non-terminal residue" evidence="1">
    <location>
        <position position="113"/>
    </location>
</feature>
<feature type="non-terminal residue" evidence="1">
    <location>
        <position position="1"/>
    </location>
</feature>
<evidence type="ECO:0000313" key="2">
    <source>
        <dbReference type="Proteomes" id="UP000027073"/>
    </source>
</evidence>
<name>A0A067NAN8_PLEO1</name>
<dbReference type="OrthoDB" id="4743193at2759"/>
<dbReference type="EMBL" id="KL198012">
    <property type="protein sequence ID" value="KDQ24030.1"/>
    <property type="molecule type" value="Genomic_DNA"/>
</dbReference>